<feature type="transmembrane region" description="Helical" evidence="1">
    <location>
        <begin position="35"/>
        <end position="52"/>
    </location>
</feature>
<keyword evidence="3" id="KW-1185">Reference proteome</keyword>
<sequence length="55" mass="6513">MVQDRVILRLNLVIWLLFVMIAMDLWPVLRMTRGIIVIIAVTLAAVLYWLLYKLE</sequence>
<keyword evidence="1" id="KW-1133">Transmembrane helix</keyword>
<proteinExistence type="predicted"/>
<dbReference type="AlphaFoldDB" id="A0A1H3IVR9"/>
<organism evidence="2 3">
    <name type="scientific">Halobellus clavatus</name>
    <dbReference type="NCBI Taxonomy" id="660517"/>
    <lineage>
        <taxon>Archaea</taxon>
        <taxon>Methanobacteriati</taxon>
        <taxon>Methanobacteriota</taxon>
        <taxon>Stenosarchaea group</taxon>
        <taxon>Halobacteria</taxon>
        <taxon>Halobacteriales</taxon>
        <taxon>Haloferacaceae</taxon>
        <taxon>Halobellus</taxon>
    </lineage>
</organism>
<keyword evidence="1" id="KW-0472">Membrane</keyword>
<name>A0A1H3IVR9_9EURY</name>
<evidence type="ECO:0000313" key="2">
    <source>
        <dbReference type="EMBL" id="SDY31836.1"/>
    </source>
</evidence>
<reference evidence="3" key="1">
    <citation type="submission" date="2016-10" db="EMBL/GenBank/DDBJ databases">
        <authorList>
            <person name="Varghese N."/>
            <person name="Submissions S."/>
        </authorList>
    </citation>
    <scope>NUCLEOTIDE SEQUENCE [LARGE SCALE GENOMIC DNA]</scope>
    <source>
        <strain evidence="3">CGMCC 1.10118</strain>
    </source>
</reference>
<evidence type="ECO:0000313" key="3">
    <source>
        <dbReference type="Proteomes" id="UP000199170"/>
    </source>
</evidence>
<feature type="transmembrane region" description="Helical" evidence="1">
    <location>
        <begin position="12"/>
        <end position="29"/>
    </location>
</feature>
<protein>
    <submittedName>
        <fullName evidence="2">Uncharacterized protein</fullName>
    </submittedName>
</protein>
<keyword evidence="1" id="KW-0812">Transmembrane</keyword>
<dbReference type="Proteomes" id="UP000199170">
    <property type="component" value="Unassembled WGS sequence"/>
</dbReference>
<dbReference type="EMBL" id="FNPB01000011">
    <property type="protein sequence ID" value="SDY31836.1"/>
    <property type="molecule type" value="Genomic_DNA"/>
</dbReference>
<gene>
    <name evidence="2" type="ORF">SAMN04487946_11126</name>
</gene>
<accession>A0A1H3IVR9</accession>
<evidence type="ECO:0000256" key="1">
    <source>
        <dbReference type="SAM" id="Phobius"/>
    </source>
</evidence>